<dbReference type="AlphaFoldDB" id="A0A815NDT6"/>
<dbReference type="PANTHER" id="PTHR10680:SF28">
    <property type="entry name" value="SMP-30_GLUCONOLACTONASE_LRE-LIKE REGION DOMAIN-CONTAINING PROTEIN"/>
    <property type="match status" value="1"/>
</dbReference>
<evidence type="ECO:0008006" key="8">
    <source>
        <dbReference type="Google" id="ProtNLM"/>
    </source>
</evidence>
<evidence type="ECO:0000256" key="4">
    <source>
        <dbReference type="PROSITE-ProRule" id="PRU00504"/>
    </source>
</evidence>
<dbReference type="Pfam" id="PF01436">
    <property type="entry name" value="NHL"/>
    <property type="match status" value="2"/>
</dbReference>
<organism evidence="6 7">
    <name type="scientific">Adineta ricciae</name>
    <name type="common">Rotifer</name>
    <dbReference type="NCBI Taxonomy" id="249248"/>
    <lineage>
        <taxon>Eukaryota</taxon>
        <taxon>Metazoa</taxon>
        <taxon>Spiralia</taxon>
        <taxon>Gnathifera</taxon>
        <taxon>Rotifera</taxon>
        <taxon>Eurotatoria</taxon>
        <taxon>Bdelloidea</taxon>
        <taxon>Adinetida</taxon>
        <taxon>Adinetidae</taxon>
        <taxon>Adineta</taxon>
    </lineage>
</organism>
<dbReference type="OrthoDB" id="8940126at2759"/>
<evidence type="ECO:0000256" key="3">
    <source>
        <dbReference type="ARBA" id="ARBA00023180"/>
    </source>
</evidence>
<gene>
    <name evidence="6" type="ORF">EDS130_LOCUS38358</name>
</gene>
<dbReference type="CDD" id="cd05819">
    <property type="entry name" value="NHL"/>
    <property type="match status" value="1"/>
</dbReference>
<keyword evidence="1" id="KW-0732">Signal</keyword>
<keyword evidence="5" id="KW-0472">Membrane</keyword>
<keyword evidence="5" id="KW-1133">Transmembrane helix</keyword>
<dbReference type="PANTHER" id="PTHR10680">
    <property type="entry name" value="PEPTIDYL-GLYCINE ALPHA-AMIDATING MONOOXYGENASE"/>
    <property type="match status" value="1"/>
</dbReference>
<sequence>MNQGNQKFSSSSHLTGAHDVSRYGSSIVRVVKSSRLNNEKLTNKTISTRGTKINGVIHTRIRSPKKLPCADTMTDLLSFSLSRTAAHSQAAGNTETIHHHQPGSANSWNTDDFQSNSTADIVSSARPQIFRSTRVHDNRNINMNSAFEFGNFNTISTRSNKRNSRDKSYGLLNDIKTIGTKKKRFCPKLSRGLVCTIALIALLTAALIAGIVVAVVMTSKDATTKTTVTTTSQTTVTTTTTTSATTTTTTTTTTSVTTTTATTTTTTRPVTCPSAVWHPNGTTVAGSSNGNAGSSASLLNGAYDVRVDSALNVYVADYWNYRFMKWPPNSTNGTVIGPKLGAGSSADTQHLNTATTLCFDSTESNLYLSDTFNCRILKLNIASGNITVVIGSGCGNALNQIDWCDGLYIDRYDNIYAADWINDRVLKFPPSSNLSTQGVIVAGTGIAGSALNQLNTPWNIYIDESDNDTLYVSDYNNHRVMKWLANATNGTVVAGGNGAGLLYTQLTYPQGVFVDSFGTVFVADYGNHRIMKWLKGASNGTLVAGVSGSAGNTAMQLYGPSGIQFDKNGDLYVSEYGNSRVQRFTINNTSC</sequence>
<evidence type="ECO:0000256" key="5">
    <source>
        <dbReference type="SAM" id="Phobius"/>
    </source>
</evidence>
<feature type="repeat" description="NHL" evidence="4">
    <location>
        <begin position="505"/>
        <end position="536"/>
    </location>
</feature>
<keyword evidence="2" id="KW-0677">Repeat</keyword>
<feature type="repeat" description="NHL" evidence="4">
    <location>
        <begin position="544"/>
        <end position="587"/>
    </location>
</feature>
<evidence type="ECO:0000313" key="6">
    <source>
        <dbReference type="EMBL" id="CAF1433364.1"/>
    </source>
</evidence>
<dbReference type="Gene3D" id="2.120.10.30">
    <property type="entry name" value="TolB, C-terminal domain"/>
    <property type="match status" value="2"/>
</dbReference>
<protein>
    <recommendedName>
        <fullName evidence="8">NHL repeat containing protein-like protein</fullName>
    </recommendedName>
</protein>
<name>A0A815NDT6_ADIRI</name>
<dbReference type="InterPro" id="IPR011042">
    <property type="entry name" value="6-blade_b-propeller_TolB-like"/>
</dbReference>
<dbReference type="EMBL" id="CAJNOJ010000398">
    <property type="protein sequence ID" value="CAF1433364.1"/>
    <property type="molecule type" value="Genomic_DNA"/>
</dbReference>
<dbReference type="InterPro" id="IPR001258">
    <property type="entry name" value="NHL_repeat"/>
</dbReference>
<keyword evidence="5" id="KW-0812">Transmembrane</keyword>
<dbReference type="SUPFAM" id="SSF101898">
    <property type="entry name" value="NHL repeat"/>
    <property type="match status" value="1"/>
</dbReference>
<accession>A0A815NDT6</accession>
<reference evidence="6" key="1">
    <citation type="submission" date="2021-02" db="EMBL/GenBank/DDBJ databases">
        <authorList>
            <person name="Nowell W R."/>
        </authorList>
    </citation>
    <scope>NUCLEOTIDE SEQUENCE</scope>
</reference>
<dbReference type="PROSITE" id="PS51125">
    <property type="entry name" value="NHL"/>
    <property type="match status" value="2"/>
</dbReference>
<dbReference type="GO" id="GO:0005576">
    <property type="term" value="C:extracellular region"/>
    <property type="evidence" value="ECO:0007669"/>
    <property type="project" value="TreeGrafter"/>
</dbReference>
<evidence type="ECO:0000256" key="1">
    <source>
        <dbReference type="ARBA" id="ARBA00022729"/>
    </source>
</evidence>
<evidence type="ECO:0000313" key="7">
    <source>
        <dbReference type="Proteomes" id="UP000663852"/>
    </source>
</evidence>
<dbReference type="Gene3D" id="2.40.10.500">
    <property type="match status" value="1"/>
</dbReference>
<evidence type="ECO:0000256" key="2">
    <source>
        <dbReference type="ARBA" id="ARBA00022737"/>
    </source>
</evidence>
<proteinExistence type="predicted"/>
<keyword evidence="3" id="KW-0325">Glycoprotein</keyword>
<feature type="transmembrane region" description="Helical" evidence="5">
    <location>
        <begin position="192"/>
        <end position="217"/>
    </location>
</feature>
<comment type="caution">
    <text evidence="6">The sequence shown here is derived from an EMBL/GenBank/DDBJ whole genome shotgun (WGS) entry which is preliminary data.</text>
</comment>
<dbReference type="Proteomes" id="UP000663852">
    <property type="component" value="Unassembled WGS sequence"/>
</dbReference>